<evidence type="ECO:0000313" key="3">
    <source>
        <dbReference type="Proteomes" id="UP000184111"/>
    </source>
</evidence>
<reference evidence="2 3" key="1">
    <citation type="submission" date="2016-11" db="EMBL/GenBank/DDBJ databases">
        <authorList>
            <person name="Jaros S."/>
            <person name="Januszkiewicz K."/>
            <person name="Wedrychowicz H."/>
        </authorList>
    </citation>
    <scope>NUCLEOTIDE SEQUENCE [LARGE SCALE GENOMIC DNA]</scope>
    <source>
        <strain evidence="2 3">CGMCC 4.2025</strain>
    </source>
</reference>
<gene>
    <name evidence="2" type="ORF">SAMN05216499_12967</name>
</gene>
<feature type="compositionally biased region" description="Basic and acidic residues" evidence="1">
    <location>
        <begin position="42"/>
        <end position="59"/>
    </location>
</feature>
<organism evidence="2 3">
    <name type="scientific">Actinacidiphila paucisporea</name>
    <dbReference type="NCBI Taxonomy" id="310782"/>
    <lineage>
        <taxon>Bacteria</taxon>
        <taxon>Bacillati</taxon>
        <taxon>Actinomycetota</taxon>
        <taxon>Actinomycetes</taxon>
        <taxon>Kitasatosporales</taxon>
        <taxon>Streptomycetaceae</taxon>
        <taxon>Actinacidiphila</taxon>
    </lineage>
</organism>
<keyword evidence="3" id="KW-1185">Reference proteome</keyword>
<feature type="region of interest" description="Disordered" evidence="1">
    <location>
        <begin position="1"/>
        <end position="59"/>
    </location>
</feature>
<evidence type="ECO:0000313" key="2">
    <source>
        <dbReference type="EMBL" id="SHN25949.1"/>
    </source>
</evidence>
<proteinExistence type="predicted"/>
<dbReference type="Proteomes" id="UP000184111">
    <property type="component" value="Unassembled WGS sequence"/>
</dbReference>
<dbReference type="AlphaFoldDB" id="A0A1M7Q6S1"/>
<accession>A0A1M7Q6S1</accession>
<dbReference type="EMBL" id="FRBI01000029">
    <property type="protein sequence ID" value="SHN25949.1"/>
    <property type="molecule type" value="Genomic_DNA"/>
</dbReference>
<protein>
    <submittedName>
        <fullName evidence="2">Uncharacterized protein</fullName>
    </submittedName>
</protein>
<name>A0A1M7Q6S1_9ACTN</name>
<evidence type="ECO:0000256" key="1">
    <source>
        <dbReference type="SAM" id="MobiDB-lite"/>
    </source>
</evidence>
<sequence>MPVEQRASFRQPPGETEPAPAPARPDVRSRPAASPSQIRTATSERYHHGLRHVHDQLTT</sequence>
<dbReference type="RefSeq" id="WP_235002603.1">
    <property type="nucleotide sequence ID" value="NZ_FRBI01000029.1"/>
</dbReference>